<sequence>MGMYLDRTRSYAHLFDVYQHSTTRHVQLSMPRSRDVRSGRDVAGCANRQTDGWTQGDMATRNPQRIELGETLRNLRTRAEKKPAEVEQDLRWYAGKVSRVESGARVPTFAEMDRLATIYGIDDEERRTLHLLADAARKRESAARVADFAQTYVTLLRQASVVQYYDAELLPSFLQTKAYARAVLEHGSGTVEDRLTDRLSRGKIVTRETPPLIRVVLGEAMLHRAVGGPDVMREQIAHLLDMAQLPNVAIRILPFAVGAHRALGVGFTVLEIASPKITRVYIEGLTDATYIHEPDETETYRRGFEELWELAAADEESATILRRHNTTEEHDGGETLEEVDAN</sequence>
<dbReference type="Pfam" id="PF19054">
    <property type="entry name" value="DUF5753"/>
    <property type="match status" value="1"/>
</dbReference>
<dbReference type="InterPro" id="IPR043917">
    <property type="entry name" value="DUF5753"/>
</dbReference>
<feature type="domain" description="DUF5753" evidence="2">
    <location>
        <begin position="150"/>
        <end position="323"/>
    </location>
</feature>
<proteinExistence type="predicted"/>
<dbReference type="CDD" id="cd00093">
    <property type="entry name" value="HTH_XRE"/>
    <property type="match status" value="1"/>
</dbReference>
<accession>A0ABS4TH32</accession>
<evidence type="ECO:0000256" key="1">
    <source>
        <dbReference type="SAM" id="MobiDB-lite"/>
    </source>
</evidence>
<comment type="caution">
    <text evidence="3">The sequence shown here is derived from an EMBL/GenBank/DDBJ whole genome shotgun (WGS) entry which is preliminary data.</text>
</comment>
<dbReference type="Proteomes" id="UP001519332">
    <property type="component" value="Unassembled WGS sequence"/>
</dbReference>
<dbReference type="Gene3D" id="1.10.260.40">
    <property type="entry name" value="lambda repressor-like DNA-binding domains"/>
    <property type="match status" value="1"/>
</dbReference>
<evidence type="ECO:0000259" key="2">
    <source>
        <dbReference type="Pfam" id="PF19054"/>
    </source>
</evidence>
<reference evidence="3 4" key="1">
    <citation type="submission" date="2021-03" db="EMBL/GenBank/DDBJ databases">
        <title>Sequencing the genomes of 1000 actinobacteria strains.</title>
        <authorList>
            <person name="Klenk H.-P."/>
        </authorList>
    </citation>
    <scope>NUCLEOTIDE SEQUENCE [LARGE SCALE GENOMIC DNA]</scope>
    <source>
        <strain evidence="3 4">DSM 46670</strain>
    </source>
</reference>
<dbReference type="EMBL" id="JAGINW010000001">
    <property type="protein sequence ID" value="MBP2323740.1"/>
    <property type="molecule type" value="Genomic_DNA"/>
</dbReference>
<organism evidence="3 4">
    <name type="scientific">Kibdelosporangium banguiense</name>
    <dbReference type="NCBI Taxonomy" id="1365924"/>
    <lineage>
        <taxon>Bacteria</taxon>
        <taxon>Bacillati</taxon>
        <taxon>Actinomycetota</taxon>
        <taxon>Actinomycetes</taxon>
        <taxon>Pseudonocardiales</taxon>
        <taxon>Pseudonocardiaceae</taxon>
        <taxon>Kibdelosporangium</taxon>
    </lineage>
</organism>
<gene>
    <name evidence="3" type="ORF">JOF56_004125</name>
</gene>
<protein>
    <submittedName>
        <fullName evidence="3">Transcriptional regulator with XRE-family HTH domain</fullName>
    </submittedName>
</protein>
<dbReference type="SUPFAM" id="SSF47413">
    <property type="entry name" value="lambda repressor-like DNA-binding domains"/>
    <property type="match status" value="1"/>
</dbReference>
<evidence type="ECO:0000313" key="4">
    <source>
        <dbReference type="Proteomes" id="UP001519332"/>
    </source>
</evidence>
<evidence type="ECO:0000313" key="3">
    <source>
        <dbReference type="EMBL" id="MBP2323740.1"/>
    </source>
</evidence>
<dbReference type="RefSeq" id="WP_209640607.1">
    <property type="nucleotide sequence ID" value="NZ_JAGINW010000001.1"/>
</dbReference>
<name>A0ABS4TH32_9PSEU</name>
<dbReference type="Pfam" id="PF13560">
    <property type="entry name" value="HTH_31"/>
    <property type="match status" value="1"/>
</dbReference>
<keyword evidence="4" id="KW-1185">Reference proteome</keyword>
<dbReference type="InterPro" id="IPR001387">
    <property type="entry name" value="Cro/C1-type_HTH"/>
</dbReference>
<feature type="region of interest" description="Disordered" evidence="1">
    <location>
        <begin position="321"/>
        <end position="342"/>
    </location>
</feature>
<dbReference type="InterPro" id="IPR010982">
    <property type="entry name" value="Lambda_DNA-bd_dom_sf"/>
</dbReference>